<name>A0A285ITU3_9ACTN</name>
<dbReference type="Pfam" id="PF01663">
    <property type="entry name" value="Phosphodiest"/>
    <property type="match status" value="1"/>
</dbReference>
<protein>
    <submittedName>
        <fullName evidence="2">Type I phosphodiesterase / nucleotide pyrophosphatase</fullName>
    </submittedName>
</protein>
<evidence type="ECO:0000256" key="1">
    <source>
        <dbReference type="SAM" id="MobiDB-lite"/>
    </source>
</evidence>
<dbReference type="PANTHER" id="PTHR10151">
    <property type="entry name" value="ECTONUCLEOTIDE PYROPHOSPHATASE/PHOSPHODIESTERASE"/>
    <property type="match status" value="1"/>
</dbReference>
<dbReference type="EMBL" id="OBDY01000011">
    <property type="protein sequence ID" value="SNY51243.1"/>
    <property type="molecule type" value="Genomic_DNA"/>
</dbReference>
<sequence length="417" mass="43887">MSVPRRTAASLSEEEALTGRIPPDTQPAMSGPLVVPEDRLPDAAFVPVPPAYGKGSLADVLPSVSAVLGVPDAADTLGLREQLDGVDRIAVLLVDGLGAHQLPVAAPYTPVLNELASRTLTTGFPSTTPVSLVTVGTGVPPGAHGVLGFTTLRPDGRLLNHVHWNDDPDPAAWQPMPTRFELAEAAGITATQVVRPEFEGSGLTVAAYRGAAFRSATEGAELADQMLEALAAGRSLVYGYHADLDKTGHLYGVDSRYWRMAAQGVDRLVDRLVHGLPPRSALLVIADHGQLNVPASARYDMADDPALSDGVVAVAGEPRVRYLHTAPAATPDLIAAWKSVMGDDAWVMTRDEIIDGGWFGPVPAAHRSRIGDVVIVCQNRAVALAGGWEPPPVGRLIAYHGSVTATEMTVPLLIART</sequence>
<dbReference type="Gene3D" id="3.40.720.10">
    <property type="entry name" value="Alkaline Phosphatase, subunit A"/>
    <property type="match status" value="1"/>
</dbReference>
<dbReference type="InterPro" id="IPR017850">
    <property type="entry name" value="Alkaline_phosphatase_core_sf"/>
</dbReference>
<evidence type="ECO:0000313" key="2">
    <source>
        <dbReference type="EMBL" id="SNY51243.1"/>
    </source>
</evidence>
<dbReference type="SUPFAM" id="SSF53649">
    <property type="entry name" value="Alkaline phosphatase-like"/>
    <property type="match status" value="1"/>
</dbReference>
<accession>A0A285ITU3</accession>
<feature type="region of interest" description="Disordered" evidence="1">
    <location>
        <begin position="1"/>
        <end position="32"/>
    </location>
</feature>
<dbReference type="AlphaFoldDB" id="A0A285ITU3"/>
<dbReference type="InterPro" id="IPR002591">
    <property type="entry name" value="Phosphodiest/P_Trfase"/>
</dbReference>
<keyword evidence="3" id="KW-1185">Reference proteome</keyword>
<gene>
    <name evidence="2" type="ORF">SAMN05421748_111226</name>
</gene>
<reference evidence="2 3" key="1">
    <citation type="submission" date="2017-09" db="EMBL/GenBank/DDBJ databases">
        <authorList>
            <person name="Ehlers B."/>
            <person name="Leendertz F.H."/>
        </authorList>
    </citation>
    <scope>NUCLEOTIDE SEQUENCE [LARGE SCALE GENOMIC DNA]</scope>
    <source>
        <strain evidence="2 3">CGMCC 4.6857</strain>
    </source>
</reference>
<dbReference type="GO" id="GO:0016787">
    <property type="term" value="F:hydrolase activity"/>
    <property type="evidence" value="ECO:0007669"/>
    <property type="project" value="UniProtKB-ARBA"/>
</dbReference>
<proteinExistence type="predicted"/>
<dbReference type="PANTHER" id="PTHR10151:SF120">
    <property type="entry name" value="BIS(5'-ADENOSYL)-TRIPHOSPHATASE"/>
    <property type="match status" value="1"/>
</dbReference>
<evidence type="ECO:0000313" key="3">
    <source>
        <dbReference type="Proteomes" id="UP000219612"/>
    </source>
</evidence>
<dbReference type="Proteomes" id="UP000219612">
    <property type="component" value="Unassembled WGS sequence"/>
</dbReference>
<organism evidence="2 3">
    <name type="scientific">Paractinoplanes atraurantiacus</name>
    <dbReference type="NCBI Taxonomy" id="1036182"/>
    <lineage>
        <taxon>Bacteria</taxon>
        <taxon>Bacillati</taxon>
        <taxon>Actinomycetota</taxon>
        <taxon>Actinomycetes</taxon>
        <taxon>Micromonosporales</taxon>
        <taxon>Micromonosporaceae</taxon>
        <taxon>Paractinoplanes</taxon>
    </lineage>
</organism>